<feature type="transmembrane region" description="Helical" evidence="2">
    <location>
        <begin position="85"/>
        <end position="105"/>
    </location>
</feature>
<sequence>MTIRNWIKFFFSTLVVGGVVTGILGFIIRWDEFSNWFYDMDFSQIIPAFIWLVGVGFTFSVISQMGFFAYLTIHQFGVSFFRSSSLWNSVQLVIIALVLFDLIYFRFQKFAAAGESLVSYVLLAIGLLGYGVIVALIKSRQSKSNTFVSALFFMIVVTVLEWLPVLTTNEKSWLYLMLFTLLACNTYQLLMLPKYNQRQG</sequence>
<dbReference type="RefSeq" id="WP_336588671.1">
    <property type="nucleotide sequence ID" value="NZ_JBBAXC010000021.1"/>
</dbReference>
<dbReference type="PIRSF" id="PIRSF029886">
    <property type="entry name" value="KBAA"/>
    <property type="match status" value="1"/>
</dbReference>
<dbReference type="EMBL" id="JBBAXC010000021">
    <property type="protein sequence ID" value="MEI5909234.1"/>
    <property type="molecule type" value="Genomic_DNA"/>
</dbReference>
<organism evidence="3 4">
    <name type="scientific">Bacillus spongiae</name>
    <dbReference type="NCBI Taxonomy" id="2683610"/>
    <lineage>
        <taxon>Bacteria</taxon>
        <taxon>Bacillati</taxon>
        <taxon>Bacillota</taxon>
        <taxon>Bacilli</taxon>
        <taxon>Bacillales</taxon>
        <taxon>Bacillaceae</taxon>
        <taxon>Bacillus</taxon>
    </lineage>
</organism>
<feature type="transmembrane region" description="Helical" evidence="2">
    <location>
        <begin position="7"/>
        <end position="28"/>
    </location>
</feature>
<dbReference type="Proteomes" id="UP001312865">
    <property type="component" value="Unassembled WGS sequence"/>
</dbReference>
<keyword evidence="2" id="KW-0812">Transmembrane</keyword>
<accession>A0ABU8HIJ4</accession>
<feature type="transmembrane region" description="Helical" evidence="2">
    <location>
        <begin position="149"/>
        <end position="167"/>
    </location>
</feature>
<evidence type="ECO:0000256" key="1">
    <source>
        <dbReference type="PIRNR" id="PIRNR029886"/>
    </source>
</evidence>
<keyword evidence="4" id="KW-1185">Reference proteome</keyword>
<comment type="subcellular location">
    <subcellularLocation>
        <location evidence="1">Cell membrane</location>
    </subcellularLocation>
</comment>
<dbReference type="SMART" id="SM01251">
    <property type="entry name" value="KbaA"/>
    <property type="match status" value="1"/>
</dbReference>
<dbReference type="Pfam" id="PF14089">
    <property type="entry name" value="KbaA"/>
    <property type="match status" value="1"/>
</dbReference>
<proteinExistence type="predicted"/>
<keyword evidence="1 2" id="KW-0472">Membrane</keyword>
<keyword evidence="1" id="KW-0749">Sporulation</keyword>
<reference evidence="3 4" key="1">
    <citation type="journal article" date="2018" name="J. Microbiol.">
        <title>Bacillus spongiae sp. nov., isolated from sponge of Jeju Island.</title>
        <authorList>
            <person name="Lee G.E."/>
            <person name="Im W.T."/>
            <person name="Park J.S."/>
        </authorList>
    </citation>
    <scope>NUCLEOTIDE SEQUENCE [LARGE SCALE GENOMIC DNA]</scope>
    <source>
        <strain evidence="3 4">135PIL107-10</strain>
    </source>
</reference>
<comment type="caution">
    <text evidence="3">The sequence shown here is derived from an EMBL/GenBank/DDBJ whole genome shotgun (WGS) entry which is preliminary data.</text>
</comment>
<feature type="transmembrane region" description="Helical" evidence="2">
    <location>
        <begin position="173"/>
        <end position="192"/>
    </location>
</feature>
<evidence type="ECO:0000313" key="3">
    <source>
        <dbReference type="EMBL" id="MEI5909234.1"/>
    </source>
</evidence>
<feature type="transmembrane region" description="Helical" evidence="2">
    <location>
        <begin position="48"/>
        <end position="73"/>
    </location>
</feature>
<gene>
    <name evidence="3" type="ORF">WAK64_19470</name>
</gene>
<feature type="transmembrane region" description="Helical" evidence="2">
    <location>
        <begin position="117"/>
        <end position="137"/>
    </location>
</feature>
<evidence type="ECO:0000313" key="4">
    <source>
        <dbReference type="Proteomes" id="UP001312865"/>
    </source>
</evidence>
<name>A0ABU8HIJ4_9BACI</name>
<dbReference type="InterPro" id="IPR024164">
    <property type="entry name" value="KinB-signalling_activ"/>
</dbReference>
<protein>
    <recommendedName>
        <fullName evidence="1">KinB-signaling pathway activation protein</fullName>
    </recommendedName>
</protein>
<comment type="function">
    <text evidence="1">Involved in the activation of the KinB signaling pathway of sporulation.</text>
</comment>
<keyword evidence="2" id="KW-1133">Transmembrane helix</keyword>
<evidence type="ECO:0000256" key="2">
    <source>
        <dbReference type="SAM" id="Phobius"/>
    </source>
</evidence>
<keyword evidence="1" id="KW-1003">Cell membrane</keyword>